<accession>A0AAV5K0C4</accession>
<dbReference type="Proteomes" id="UP001054252">
    <property type="component" value="Unassembled WGS sequence"/>
</dbReference>
<evidence type="ECO:0000313" key="3">
    <source>
        <dbReference type="Proteomes" id="UP001054252"/>
    </source>
</evidence>
<dbReference type="SUPFAM" id="SSF53927">
    <property type="entry name" value="Cytidine deaminase-like"/>
    <property type="match status" value="1"/>
</dbReference>
<protein>
    <recommendedName>
        <fullName evidence="1">CMP/dCMP-type deaminase domain-containing protein</fullName>
    </recommendedName>
</protein>
<dbReference type="GO" id="GO:0003824">
    <property type="term" value="F:catalytic activity"/>
    <property type="evidence" value="ECO:0007669"/>
    <property type="project" value="InterPro"/>
</dbReference>
<proteinExistence type="predicted"/>
<dbReference type="Gene3D" id="3.40.140.10">
    <property type="entry name" value="Cytidine Deaminase, domain 2"/>
    <property type="match status" value="1"/>
</dbReference>
<dbReference type="InterPro" id="IPR002125">
    <property type="entry name" value="CMP_dCMP_dom"/>
</dbReference>
<dbReference type="EMBL" id="BPVZ01000055">
    <property type="protein sequence ID" value="GKV20379.1"/>
    <property type="molecule type" value="Genomic_DNA"/>
</dbReference>
<sequence length="93" mass="10284">MGIDAINILLMQASRHAEMEAIDILLEIHFQHQKLLRNFQIVSYVTCEPCIMCAAAFVNSSGVVPPETGFYERVTLMANAPKSHRPLVGKAAD</sequence>
<gene>
    <name evidence="2" type="ORF">SLEP1_g30515</name>
</gene>
<keyword evidence="3" id="KW-1185">Reference proteome</keyword>
<comment type="caution">
    <text evidence="2">The sequence shown here is derived from an EMBL/GenBank/DDBJ whole genome shotgun (WGS) entry which is preliminary data.</text>
</comment>
<dbReference type="InterPro" id="IPR016193">
    <property type="entry name" value="Cytidine_deaminase-like"/>
</dbReference>
<name>A0AAV5K0C4_9ROSI</name>
<feature type="domain" description="CMP/dCMP-type deaminase" evidence="1">
    <location>
        <begin position="14"/>
        <end position="60"/>
    </location>
</feature>
<dbReference type="Pfam" id="PF00383">
    <property type="entry name" value="dCMP_cyt_deam_1"/>
    <property type="match status" value="1"/>
</dbReference>
<organism evidence="2 3">
    <name type="scientific">Rubroshorea leprosula</name>
    <dbReference type="NCBI Taxonomy" id="152421"/>
    <lineage>
        <taxon>Eukaryota</taxon>
        <taxon>Viridiplantae</taxon>
        <taxon>Streptophyta</taxon>
        <taxon>Embryophyta</taxon>
        <taxon>Tracheophyta</taxon>
        <taxon>Spermatophyta</taxon>
        <taxon>Magnoliopsida</taxon>
        <taxon>eudicotyledons</taxon>
        <taxon>Gunneridae</taxon>
        <taxon>Pentapetalae</taxon>
        <taxon>rosids</taxon>
        <taxon>malvids</taxon>
        <taxon>Malvales</taxon>
        <taxon>Dipterocarpaceae</taxon>
        <taxon>Rubroshorea</taxon>
    </lineage>
</organism>
<dbReference type="AlphaFoldDB" id="A0AAV5K0C4"/>
<evidence type="ECO:0000259" key="1">
    <source>
        <dbReference type="Pfam" id="PF00383"/>
    </source>
</evidence>
<evidence type="ECO:0000313" key="2">
    <source>
        <dbReference type="EMBL" id="GKV20379.1"/>
    </source>
</evidence>
<reference evidence="2 3" key="1">
    <citation type="journal article" date="2021" name="Commun. Biol.">
        <title>The genome of Shorea leprosula (Dipterocarpaceae) highlights the ecological relevance of drought in aseasonal tropical rainforests.</title>
        <authorList>
            <person name="Ng K.K.S."/>
            <person name="Kobayashi M.J."/>
            <person name="Fawcett J.A."/>
            <person name="Hatakeyama M."/>
            <person name="Paape T."/>
            <person name="Ng C.H."/>
            <person name="Ang C.C."/>
            <person name="Tnah L.H."/>
            <person name="Lee C.T."/>
            <person name="Nishiyama T."/>
            <person name="Sese J."/>
            <person name="O'Brien M.J."/>
            <person name="Copetti D."/>
            <person name="Mohd Noor M.I."/>
            <person name="Ong R.C."/>
            <person name="Putra M."/>
            <person name="Sireger I.Z."/>
            <person name="Indrioko S."/>
            <person name="Kosugi Y."/>
            <person name="Izuno A."/>
            <person name="Isagi Y."/>
            <person name="Lee S.L."/>
            <person name="Shimizu K.K."/>
        </authorList>
    </citation>
    <scope>NUCLEOTIDE SEQUENCE [LARGE SCALE GENOMIC DNA]</scope>
    <source>
        <strain evidence="2">214</strain>
    </source>
</reference>